<dbReference type="InterPro" id="IPR038765">
    <property type="entry name" value="Papain-like_cys_pep_sf"/>
</dbReference>
<dbReference type="InterPro" id="IPR000064">
    <property type="entry name" value="NLP_P60_dom"/>
</dbReference>
<dbReference type="RefSeq" id="WP_209809301.1">
    <property type="nucleotide sequence ID" value="NZ_JAGGKT010000002.1"/>
</dbReference>
<dbReference type="PANTHER" id="PTHR47053">
    <property type="entry name" value="MUREIN DD-ENDOPEPTIDASE MEPH-RELATED"/>
    <property type="match status" value="1"/>
</dbReference>
<evidence type="ECO:0000256" key="3">
    <source>
        <dbReference type="ARBA" id="ARBA00022801"/>
    </source>
</evidence>
<keyword evidence="2" id="KW-0645">Protease</keyword>
<dbReference type="Pfam" id="PF00877">
    <property type="entry name" value="NLPC_P60"/>
    <property type="match status" value="1"/>
</dbReference>
<dbReference type="PANTHER" id="PTHR47053:SF1">
    <property type="entry name" value="MUREIN DD-ENDOPEPTIDASE MEPH-RELATED"/>
    <property type="match status" value="1"/>
</dbReference>
<comment type="caution">
    <text evidence="6">The sequence shown here is derived from an EMBL/GenBank/DDBJ whole genome shotgun (WGS) entry which is preliminary data.</text>
</comment>
<gene>
    <name evidence="6" type="ORF">J2Z37_001217</name>
</gene>
<dbReference type="InterPro" id="IPR036582">
    <property type="entry name" value="Mao_N_sf"/>
</dbReference>
<dbReference type="Pfam" id="PF07833">
    <property type="entry name" value="Cu_amine_oxidN1"/>
    <property type="match status" value="1"/>
</dbReference>
<dbReference type="InterPro" id="IPR051202">
    <property type="entry name" value="Peptidase_C40"/>
</dbReference>
<dbReference type="InterPro" id="IPR012854">
    <property type="entry name" value="Cu_amine_oxidase-like_N"/>
</dbReference>
<keyword evidence="3" id="KW-0378">Hydrolase</keyword>
<dbReference type="EMBL" id="JAGGKT010000002">
    <property type="protein sequence ID" value="MBP1931220.1"/>
    <property type="molecule type" value="Genomic_DNA"/>
</dbReference>
<dbReference type="SUPFAM" id="SSF55383">
    <property type="entry name" value="Copper amine oxidase, domain N"/>
    <property type="match status" value="1"/>
</dbReference>
<dbReference type="PROSITE" id="PS51257">
    <property type="entry name" value="PROKAR_LIPOPROTEIN"/>
    <property type="match status" value="1"/>
</dbReference>
<dbReference type="Proteomes" id="UP001519343">
    <property type="component" value="Unassembled WGS sequence"/>
</dbReference>
<accession>A0ABS4GLR9</accession>
<keyword evidence="4" id="KW-0788">Thiol protease</keyword>
<organism evidence="6 7">
    <name type="scientific">Ammoniphilus resinae</name>
    <dbReference type="NCBI Taxonomy" id="861532"/>
    <lineage>
        <taxon>Bacteria</taxon>
        <taxon>Bacillati</taxon>
        <taxon>Bacillota</taxon>
        <taxon>Bacilli</taxon>
        <taxon>Bacillales</taxon>
        <taxon>Paenibacillaceae</taxon>
        <taxon>Aneurinibacillus group</taxon>
        <taxon>Ammoniphilus</taxon>
    </lineage>
</organism>
<evidence type="ECO:0000259" key="5">
    <source>
        <dbReference type="PROSITE" id="PS51935"/>
    </source>
</evidence>
<protein>
    <recommendedName>
        <fullName evidence="5">NlpC/P60 domain-containing protein</fullName>
    </recommendedName>
</protein>
<proteinExistence type="inferred from homology"/>
<dbReference type="Gene3D" id="3.90.1720.10">
    <property type="entry name" value="endopeptidase domain like (from Nostoc punctiforme)"/>
    <property type="match status" value="1"/>
</dbReference>
<reference evidence="6 7" key="1">
    <citation type="submission" date="2021-03" db="EMBL/GenBank/DDBJ databases">
        <title>Genomic Encyclopedia of Type Strains, Phase IV (KMG-IV): sequencing the most valuable type-strain genomes for metagenomic binning, comparative biology and taxonomic classification.</title>
        <authorList>
            <person name="Goeker M."/>
        </authorList>
    </citation>
    <scope>NUCLEOTIDE SEQUENCE [LARGE SCALE GENOMIC DNA]</scope>
    <source>
        <strain evidence="6 7">DSM 24738</strain>
    </source>
</reference>
<evidence type="ECO:0000256" key="4">
    <source>
        <dbReference type="ARBA" id="ARBA00022807"/>
    </source>
</evidence>
<evidence type="ECO:0000313" key="6">
    <source>
        <dbReference type="EMBL" id="MBP1931220.1"/>
    </source>
</evidence>
<sequence>MGMKTQFGKIFTGFLSFTIFLTACSVNHPQEKLSVQEVQKADQVNLTSMKIGEDVSEPSIRTIQSGNDRLISVEDFFKTLDFRSAWDENQKVLKIGDSDVLYAIYPERSQAVAEDSLVELPQAPRVINGQAFMTPDSLAAIMGTSVTWDSNHNLAVQPIDDNRLTDEGMEVLGLPQINEDKIVTKSLNYKGVPYLRGADPYPKSRRFDCSSFVRYLYRDFGVHLPRTARAQARKGIRVSMKDLQKGDLLFFYTPGRFKSNKIVGHVGMYIGRGKMIHTYGKPGVTISPVHGYWQTRFLFAKRLAR</sequence>
<dbReference type="PROSITE" id="PS51935">
    <property type="entry name" value="NLPC_P60"/>
    <property type="match status" value="1"/>
</dbReference>
<keyword evidence="7" id="KW-1185">Reference proteome</keyword>
<evidence type="ECO:0000313" key="7">
    <source>
        <dbReference type="Proteomes" id="UP001519343"/>
    </source>
</evidence>
<evidence type="ECO:0000256" key="1">
    <source>
        <dbReference type="ARBA" id="ARBA00007074"/>
    </source>
</evidence>
<comment type="similarity">
    <text evidence="1">Belongs to the peptidase C40 family.</text>
</comment>
<name>A0ABS4GLR9_9BACL</name>
<dbReference type="SUPFAM" id="SSF54001">
    <property type="entry name" value="Cysteine proteinases"/>
    <property type="match status" value="1"/>
</dbReference>
<evidence type="ECO:0000256" key="2">
    <source>
        <dbReference type="ARBA" id="ARBA00022670"/>
    </source>
</evidence>
<feature type="domain" description="NlpC/P60" evidence="5">
    <location>
        <begin position="176"/>
        <end position="304"/>
    </location>
</feature>